<organism evidence="2 3">
    <name type="scientific">Paracoccus versutus</name>
    <name type="common">Thiobacillus versutus</name>
    <dbReference type="NCBI Taxonomy" id="34007"/>
    <lineage>
        <taxon>Bacteria</taxon>
        <taxon>Pseudomonadati</taxon>
        <taxon>Pseudomonadota</taxon>
        <taxon>Alphaproteobacteria</taxon>
        <taxon>Rhodobacterales</taxon>
        <taxon>Paracoccaceae</taxon>
        <taxon>Paracoccus</taxon>
    </lineage>
</organism>
<feature type="domain" description="Hedgehog/Intein (Hint)" evidence="1">
    <location>
        <begin position="178"/>
        <end position="323"/>
    </location>
</feature>
<evidence type="ECO:0000313" key="3">
    <source>
        <dbReference type="Proteomes" id="UP000256941"/>
    </source>
</evidence>
<sequence>MPVTTVNLMWIGNRSLLDPTPSSNINQDQANAIIGWEAEGREEIAPLALTGDYFGSGSNRSFRTSYQSGFLQPASRFSYTDPDGSPQSDVTLNTFLSARFAVTVHDEDGGASVVELNGILMQMSNGDLFVRPSTDTAAAWSAHARISKIEILGVTRLSGDTGVATIGFSAEIFEAEIVCFTRGTLIECAGGLRPVESLRIGDLVRTLDNGLKPLRWIASRRLGRELAATPKLRPIRIRAGALGQGVPSADLLVSPQHRILVRSRVAMRLFGCAEVLVAAKQLLMLDGVDIAQDLEAVEYFHFAFDRHEVVFANGAEAESLYPGAQALKAIGRSAREELFALFPALREPVAPPVAAREIVSGRQGRRLALRHLRNGRPLVAEAAGLH</sequence>
<dbReference type="EMBL" id="QTUJ01000002">
    <property type="protein sequence ID" value="REF69999.1"/>
    <property type="molecule type" value="Genomic_DNA"/>
</dbReference>
<protein>
    <submittedName>
        <fullName evidence="2">Hint domain-containing protein</fullName>
    </submittedName>
</protein>
<accession>A0A3D9XSW3</accession>
<dbReference type="Pfam" id="PF13403">
    <property type="entry name" value="Hint_2"/>
    <property type="match status" value="1"/>
</dbReference>
<dbReference type="RefSeq" id="WP_244295187.1">
    <property type="nucleotide sequence ID" value="NZ_CP038197.1"/>
</dbReference>
<dbReference type="Gene3D" id="2.170.16.10">
    <property type="entry name" value="Hedgehog/Intein (Hint) domain"/>
    <property type="match status" value="1"/>
</dbReference>
<dbReference type="AlphaFoldDB" id="A0A3D9XSW3"/>
<gene>
    <name evidence="2" type="ORF">BDD41_2718</name>
</gene>
<dbReference type="InterPro" id="IPR036844">
    <property type="entry name" value="Hint_dom_sf"/>
</dbReference>
<comment type="caution">
    <text evidence="2">The sequence shown here is derived from an EMBL/GenBank/DDBJ whole genome shotgun (WGS) entry which is preliminary data.</text>
</comment>
<dbReference type="InterPro" id="IPR028992">
    <property type="entry name" value="Hedgehog/Intein_dom"/>
</dbReference>
<reference evidence="2 3" key="1">
    <citation type="submission" date="2018-08" db="EMBL/GenBank/DDBJ databases">
        <title>Genomic Encyclopedia of Archaeal and Bacterial Type Strains, Phase II (KMG-II): from individual species to whole genera.</title>
        <authorList>
            <person name="Goeker M."/>
        </authorList>
    </citation>
    <scope>NUCLEOTIDE SEQUENCE [LARGE SCALE GENOMIC DNA]</scope>
    <source>
        <strain evidence="2 3">DSM 17099</strain>
    </source>
</reference>
<dbReference type="Proteomes" id="UP000256941">
    <property type="component" value="Unassembled WGS sequence"/>
</dbReference>
<evidence type="ECO:0000313" key="2">
    <source>
        <dbReference type="EMBL" id="REF69999.1"/>
    </source>
</evidence>
<proteinExistence type="predicted"/>
<evidence type="ECO:0000259" key="1">
    <source>
        <dbReference type="Pfam" id="PF13403"/>
    </source>
</evidence>
<dbReference type="SUPFAM" id="SSF51294">
    <property type="entry name" value="Hedgehog/intein (Hint) domain"/>
    <property type="match status" value="1"/>
</dbReference>
<name>A0A3D9XSW3_PARVE</name>